<keyword evidence="2" id="KW-1185">Reference proteome</keyword>
<sequence>MFHHSDAYVKKSTISTYIAQPLALWGGIECTVHRVGDQYFDQLQRTGHHHRCDDIKRLADLGLQTIRYPLLWERAAPHRPDQIDWQWADERMQCLREHQIRPIVGLVHHGCGPRYATFERTAFERELPRYARQVAERFPWIDAYTPINEPLTTARFSGLYGHWYPHGRHDKVFAQLLVRECRTTIRVMREVRLVNPAAQLVQTDDLGQTHSSSRLSYQADFENERRWLTWDLLCGRVTPHHPMWGYLRYAGITEADLWYMVENACPPSIIGINHYLTSERYLDHKLATYPKHLWGGNGRHTYADTEVVQAAPEKRVGLEGLIRQTWQRYQMPIVITEAHLGSTVDEQLRYLWEFWQAAEQAKAAGADVQAVTVWAMLGSYDWHCLLTRCENYYEAGTFDVSSGRPQPTELAALVHHLATGKPARHLIPPGRGWWQTANADTPINELVA</sequence>
<reference evidence="2" key="1">
    <citation type="journal article" date="2019" name="Int. J. Syst. Evol. Microbiol.">
        <title>The Global Catalogue of Microorganisms (GCM) 10K type strain sequencing project: providing services to taxonomists for standard genome sequencing and annotation.</title>
        <authorList>
            <consortium name="The Broad Institute Genomics Platform"/>
            <consortium name="The Broad Institute Genome Sequencing Center for Infectious Disease"/>
            <person name="Wu L."/>
            <person name="Ma J."/>
        </authorList>
    </citation>
    <scope>NUCLEOTIDE SEQUENCE [LARGE SCALE GENOMIC DNA]</scope>
    <source>
        <strain evidence="2">JCM 17925</strain>
    </source>
</reference>
<protein>
    <submittedName>
        <fullName evidence="1">Family 1 glycosylhydrolase</fullName>
    </submittedName>
</protein>
<accession>A0ABP8K0L1</accession>
<gene>
    <name evidence="1" type="ORF">GCM10023187_10120</name>
</gene>
<dbReference type="EMBL" id="BAABHB010000002">
    <property type="protein sequence ID" value="GAA4398944.1"/>
    <property type="molecule type" value="Genomic_DNA"/>
</dbReference>
<dbReference type="Gene3D" id="3.20.20.80">
    <property type="entry name" value="Glycosidases"/>
    <property type="match status" value="1"/>
</dbReference>
<dbReference type="InterPro" id="IPR017853">
    <property type="entry name" value="GH"/>
</dbReference>
<name>A0ABP8K0L1_9BACT</name>
<comment type="caution">
    <text evidence="1">The sequence shown here is derived from an EMBL/GenBank/DDBJ whole genome shotgun (WGS) entry which is preliminary data.</text>
</comment>
<dbReference type="Proteomes" id="UP001500936">
    <property type="component" value="Unassembled WGS sequence"/>
</dbReference>
<dbReference type="InterPro" id="IPR001360">
    <property type="entry name" value="Glyco_hydro_1"/>
</dbReference>
<proteinExistence type="predicted"/>
<organism evidence="1 2">
    <name type="scientific">Nibrella viscosa</name>
    <dbReference type="NCBI Taxonomy" id="1084524"/>
    <lineage>
        <taxon>Bacteria</taxon>
        <taxon>Pseudomonadati</taxon>
        <taxon>Bacteroidota</taxon>
        <taxon>Cytophagia</taxon>
        <taxon>Cytophagales</taxon>
        <taxon>Spirosomataceae</taxon>
        <taxon>Nibrella</taxon>
    </lineage>
</organism>
<dbReference type="SUPFAM" id="SSF51445">
    <property type="entry name" value="(Trans)glycosidases"/>
    <property type="match status" value="1"/>
</dbReference>
<evidence type="ECO:0000313" key="1">
    <source>
        <dbReference type="EMBL" id="GAA4398944.1"/>
    </source>
</evidence>
<dbReference type="Pfam" id="PF00232">
    <property type="entry name" value="Glyco_hydro_1"/>
    <property type="match status" value="1"/>
</dbReference>
<evidence type="ECO:0000313" key="2">
    <source>
        <dbReference type="Proteomes" id="UP001500936"/>
    </source>
</evidence>